<dbReference type="PANTHER" id="PTHR43394">
    <property type="entry name" value="ATP-DEPENDENT PERMEASE MDL1, MITOCHONDRIAL"/>
    <property type="match status" value="1"/>
</dbReference>
<gene>
    <name evidence="9" type="ORF">UR34_C0007G0006</name>
</gene>
<feature type="transmembrane region" description="Helical" evidence="7">
    <location>
        <begin position="32"/>
        <end position="52"/>
    </location>
</feature>
<sequence length="601" mass="69309">MNVIIQDKMDTLWNVVKFFYGRYTKNVLIRDGLFVMVTVAEMLGITVAGKFLDATVTVIRDFDGFSMDKYIATDSFYYLSLSLVLWIFVSIGTKIRINMGNNIVDTVWKDVNIEVMRKISSSNLQDIEKPKLQNLIEFIPNYSITNLLASYESFSTIVYQLARGVTAFIILSSHLGWSVLILIPFALPEVLLSHFNRKLIQLYDDSQMGVLKLTNYIYYTLGMDIRNFNELRVDNTYDFLQKRFSTAREGYLKGLFERRKHYTIDMLFGSVAGQLFKYAYVVYLLAYSIKNKISIGNFSALFNYVEVVYTSSFQVFNTISLLDNSLSYASKYFEFVNHAGFGDNAHGFVKLGRKTPDLEFLKLDFAYPDEPEKKVLENISFKIKAGENVAFWGGDGSGKSSLLKVLSGLYQVTSGDYLVGGYSVRELDRGELKKKISVTFQNFVNYNFSIRENVTLTGSSKNINRALYERVIKICEIDKFMEKQGITDTLKLGKYLDGKELSPGHWQRLAIARMLYRNRDIFVLDEPFTFIDAPSRDKIMKGIYEFVGPNRTLILITRDMDLLDAFDHIYVFDKGHIVERGDWKELIKKKGKLYRELKYNQ</sequence>
<organism evidence="9 10">
    <name type="scientific">candidate division WS6 bacterium GW2011_GWC1_33_20</name>
    <dbReference type="NCBI Taxonomy" id="1619089"/>
    <lineage>
        <taxon>Bacteria</taxon>
        <taxon>Candidatus Dojkabacteria</taxon>
    </lineage>
</organism>
<evidence type="ECO:0000256" key="1">
    <source>
        <dbReference type="ARBA" id="ARBA00004651"/>
    </source>
</evidence>
<dbReference type="InterPro" id="IPR003439">
    <property type="entry name" value="ABC_transporter-like_ATP-bd"/>
</dbReference>
<dbReference type="SUPFAM" id="SSF52540">
    <property type="entry name" value="P-loop containing nucleoside triphosphate hydrolases"/>
    <property type="match status" value="1"/>
</dbReference>
<evidence type="ECO:0000256" key="7">
    <source>
        <dbReference type="SAM" id="Phobius"/>
    </source>
</evidence>
<evidence type="ECO:0000256" key="3">
    <source>
        <dbReference type="ARBA" id="ARBA00022741"/>
    </source>
</evidence>
<evidence type="ECO:0000256" key="6">
    <source>
        <dbReference type="ARBA" id="ARBA00023136"/>
    </source>
</evidence>
<protein>
    <submittedName>
        <fullName evidence="9">ABC transporter permease, ATP-binding cassette, subfamily B, bacterial</fullName>
    </submittedName>
</protein>
<feature type="transmembrane region" description="Helical" evidence="7">
    <location>
        <begin position="165"/>
        <end position="187"/>
    </location>
</feature>
<dbReference type="PANTHER" id="PTHR43394:SF1">
    <property type="entry name" value="ATP-BINDING CASSETTE SUB-FAMILY B MEMBER 10, MITOCHONDRIAL"/>
    <property type="match status" value="1"/>
</dbReference>
<evidence type="ECO:0000256" key="2">
    <source>
        <dbReference type="ARBA" id="ARBA00022692"/>
    </source>
</evidence>
<dbReference type="InterPro" id="IPR039421">
    <property type="entry name" value="Type_1_exporter"/>
</dbReference>
<dbReference type="GO" id="GO:0005524">
    <property type="term" value="F:ATP binding"/>
    <property type="evidence" value="ECO:0007669"/>
    <property type="project" value="UniProtKB-KW"/>
</dbReference>
<evidence type="ECO:0000256" key="5">
    <source>
        <dbReference type="ARBA" id="ARBA00022989"/>
    </source>
</evidence>
<dbReference type="EMBL" id="LBOV01000007">
    <property type="protein sequence ID" value="KKP44014.1"/>
    <property type="molecule type" value="Genomic_DNA"/>
</dbReference>
<dbReference type="SUPFAM" id="SSF90123">
    <property type="entry name" value="ABC transporter transmembrane region"/>
    <property type="match status" value="1"/>
</dbReference>
<evidence type="ECO:0000256" key="4">
    <source>
        <dbReference type="ARBA" id="ARBA00022840"/>
    </source>
</evidence>
<keyword evidence="3" id="KW-0547">Nucleotide-binding</keyword>
<keyword evidence="2 7" id="KW-0812">Transmembrane</keyword>
<keyword evidence="5 7" id="KW-1133">Transmembrane helix</keyword>
<reference evidence="9 10" key="1">
    <citation type="journal article" date="2015" name="Nature">
        <title>rRNA introns, odd ribosomes, and small enigmatic genomes across a large radiation of phyla.</title>
        <authorList>
            <person name="Brown C.T."/>
            <person name="Hug L.A."/>
            <person name="Thomas B.C."/>
            <person name="Sharon I."/>
            <person name="Castelle C.J."/>
            <person name="Singh A."/>
            <person name="Wilkins M.J."/>
            <person name="Williams K.H."/>
            <person name="Banfield J.F."/>
        </authorList>
    </citation>
    <scope>NUCLEOTIDE SEQUENCE [LARGE SCALE GENOMIC DNA]</scope>
</reference>
<dbReference type="Pfam" id="PF00005">
    <property type="entry name" value="ABC_tran"/>
    <property type="match status" value="1"/>
</dbReference>
<dbReference type="AlphaFoldDB" id="A0A0F9ZIS8"/>
<dbReference type="Gene3D" id="3.40.50.300">
    <property type="entry name" value="P-loop containing nucleotide triphosphate hydrolases"/>
    <property type="match status" value="1"/>
</dbReference>
<comment type="caution">
    <text evidence="9">The sequence shown here is derived from an EMBL/GenBank/DDBJ whole genome shotgun (WGS) entry which is preliminary data.</text>
</comment>
<keyword evidence="4 9" id="KW-0067">ATP-binding</keyword>
<dbReference type="Gene3D" id="1.20.1560.10">
    <property type="entry name" value="ABC transporter type 1, transmembrane domain"/>
    <property type="match status" value="1"/>
</dbReference>
<dbReference type="CDD" id="cd03228">
    <property type="entry name" value="ABCC_MRP_Like"/>
    <property type="match status" value="1"/>
</dbReference>
<proteinExistence type="predicted"/>
<dbReference type="InterPro" id="IPR003593">
    <property type="entry name" value="AAA+_ATPase"/>
</dbReference>
<feature type="transmembrane region" description="Helical" evidence="7">
    <location>
        <begin position="75"/>
        <end position="93"/>
    </location>
</feature>
<evidence type="ECO:0000259" key="8">
    <source>
        <dbReference type="PROSITE" id="PS50893"/>
    </source>
</evidence>
<dbReference type="GO" id="GO:0016887">
    <property type="term" value="F:ATP hydrolysis activity"/>
    <property type="evidence" value="ECO:0007669"/>
    <property type="project" value="InterPro"/>
</dbReference>
<accession>A0A0F9ZIS8</accession>
<comment type="subcellular location">
    <subcellularLocation>
        <location evidence="1">Cell membrane</location>
        <topology evidence="1">Multi-pass membrane protein</topology>
    </subcellularLocation>
</comment>
<dbReference type="PROSITE" id="PS50893">
    <property type="entry name" value="ABC_TRANSPORTER_2"/>
    <property type="match status" value="1"/>
</dbReference>
<dbReference type="GO" id="GO:0005886">
    <property type="term" value="C:plasma membrane"/>
    <property type="evidence" value="ECO:0007669"/>
    <property type="project" value="UniProtKB-SubCell"/>
</dbReference>
<dbReference type="InterPro" id="IPR027417">
    <property type="entry name" value="P-loop_NTPase"/>
</dbReference>
<name>A0A0F9ZIS8_9BACT</name>
<dbReference type="Proteomes" id="UP000034302">
    <property type="component" value="Unassembled WGS sequence"/>
</dbReference>
<keyword evidence="6 7" id="KW-0472">Membrane</keyword>
<feature type="domain" description="ABC transporter" evidence="8">
    <location>
        <begin position="358"/>
        <end position="599"/>
    </location>
</feature>
<dbReference type="InterPro" id="IPR036640">
    <property type="entry name" value="ABC1_TM_sf"/>
</dbReference>
<evidence type="ECO:0000313" key="9">
    <source>
        <dbReference type="EMBL" id="KKP44014.1"/>
    </source>
</evidence>
<dbReference type="SMART" id="SM00382">
    <property type="entry name" value="AAA"/>
    <property type="match status" value="1"/>
</dbReference>
<dbReference type="GO" id="GO:0015421">
    <property type="term" value="F:ABC-type oligopeptide transporter activity"/>
    <property type="evidence" value="ECO:0007669"/>
    <property type="project" value="TreeGrafter"/>
</dbReference>
<evidence type="ECO:0000313" key="10">
    <source>
        <dbReference type="Proteomes" id="UP000034302"/>
    </source>
</evidence>